<keyword evidence="3" id="KW-1185">Reference proteome</keyword>
<feature type="transmembrane region" description="Helical" evidence="1">
    <location>
        <begin position="61"/>
        <end position="81"/>
    </location>
</feature>
<dbReference type="EMBL" id="BTGU01015640">
    <property type="protein sequence ID" value="GMN72872.1"/>
    <property type="molecule type" value="Genomic_DNA"/>
</dbReference>
<dbReference type="AlphaFoldDB" id="A0AA88EDL7"/>
<dbReference type="Proteomes" id="UP001187192">
    <property type="component" value="Unassembled WGS sequence"/>
</dbReference>
<reference evidence="2" key="1">
    <citation type="submission" date="2023-07" db="EMBL/GenBank/DDBJ databases">
        <title>draft genome sequence of fig (Ficus carica).</title>
        <authorList>
            <person name="Takahashi T."/>
            <person name="Nishimura K."/>
        </authorList>
    </citation>
    <scope>NUCLEOTIDE SEQUENCE</scope>
</reference>
<comment type="caution">
    <text evidence="2">The sequence shown here is derived from an EMBL/GenBank/DDBJ whole genome shotgun (WGS) entry which is preliminary data.</text>
</comment>
<sequence>MTWFPTLKIRHLELFLIMAGCTASGCTAFVAMELSVGPKQHQPLAPVGTIPYNHLHNFEHASISMTFFAYALLSIIIDRALPSHAQVIFAYAILCICPPLHNHS</sequence>
<name>A0AA88EDL7_FICCA</name>
<evidence type="ECO:0000313" key="2">
    <source>
        <dbReference type="EMBL" id="GMN72872.1"/>
    </source>
</evidence>
<dbReference type="PANTHER" id="PTHR46285">
    <property type="entry name" value="PROTEINASE INHIBITOR I4, SERPIN (DUF716)-RELATED"/>
    <property type="match status" value="1"/>
</dbReference>
<gene>
    <name evidence="2" type="ORF">TIFTF001_054797</name>
</gene>
<feature type="transmembrane region" description="Helical" evidence="1">
    <location>
        <begin position="12"/>
        <end position="32"/>
    </location>
</feature>
<dbReference type="PANTHER" id="PTHR46285:SF3">
    <property type="entry name" value="PROTEINASE INHIBITOR I4, SERPIN (DUF716)"/>
    <property type="match status" value="1"/>
</dbReference>
<evidence type="ECO:0000256" key="1">
    <source>
        <dbReference type="SAM" id="Phobius"/>
    </source>
</evidence>
<evidence type="ECO:0000313" key="3">
    <source>
        <dbReference type="Proteomes" id="UP001187192"/>
    </source>
</evidence>
<keyword evidence="1" id="KW-1133">Transmembrane helix</keyword>
<accession>A0AA88EDL7</accession>
<keyword evidence="1" id="KW-0812">Transmembrane</keyword>
<keyword evidence="1" id="KW-0472">Membrane</keyword>
<organism evidence="2 3">
    <name type="scientific">Ficus carica</name>
    <name type="common">Common fig</name>
    <dbReference type="NCBI Taxonomy" id="3494"/>
    <lineage>
        <taxon>Eukaryota</taxon>
        <taxon>Viridiplantae</taxon>
        <taxon>Streptophyta</taxon>
        <taxon>Embryophyta</taxon>
        <taxon>Tracheophyta</taxon>
        <taxon>Spermatophyta</taxon>
        <taxon>Magnoliopsida</taxon>
        <taxon>eudicotyledons</taxon>
        <taxon>Gunneridae</taxon>
        <taxon>Pentapetalae</taxon>
        <taxon>rosids</taxon>
        <taxon>fabids</taxon>
        <taxon>Rosales</taxon>
        <taxon>Moraceae</taxon>
        <taxon>Ficeae</taxon>
        <taxon>Ficus</taxon>
    </lineage>
</organism>
<proteinExistence type="predicted"/>
<protein>
    <submittedName>
        <fullName evidence="2">Uncharacterized protein</fullName>
    </submittedName>
</protein>